<evidence type="ECO:0000313" key="5">
    <source>
        <dbReference type="EMBL" id="MEI4771349.1"/>
    </source>
</evidence>
<dbReference type="PROSITE" id="PS50893">
    <property type="entry name" value="ABC_TRANSPORTER_2"/>
    <property type="match status" value="1"/>
</dbReference>
<dbReference type="SUPFAM" id="SSF52540">
    <property type="entry name" value="P-loop containing nucleoside triphosphate hydrolases"/>
    <property type="match status" value="1"/>
</dbReference>
<feature type="domain" description="ABC transporter" evidence="4">
    <location>
        <begin position="6"/>
        <end position="224"/>
    </location>
</feature>
<accession>A0ABU8F8L5</accession>
<proteinExistence type="predicted"/>
<organism evidence="5 6">
    <name type="scientific">Psychrobacillus mangrovi</name>
    <dbReference type="NCBI Taxonomy" id="3117745"/>
    <lineage>
        <taxon>Bacteria</taxon>
        <taxon>Bacillati</taxon>
        <taxon>Bacillota</taxon>
        <taxon>Bacilli</taxon>
        <taxon>Bacillales</taxon>
        <taxon>Bacillaceae</taxon>
        <taxon>Psychrobacillus</taxon>
    </lineage>
</organism>
<dbReference type="PANTHER" id="PTHR42939">
    <property type="entry name" value="ABC TRANSPORTER ATP-BINDING PROTEIN ALBC-RELATED"/>
    <property type="match status" value="1"/>
</dbReference>
<dbReference type="SMART" id="SM00382">
    <property type="entry name" value="AAA"/>
    <property type="match status" value="1"/>
</dbReference>
<dbReference type="InterPro" id="IPR003593">
    <property type="entry name" value="AAA+_ATPase"/>
</dbReference>
<evidence type="ECO:0000256" key="2">
    <source>
        <dbReference type="ARBA" id="ARBA00022741"/>
    </source>
</evidence>
<gene>
    <name evidence="5" type="ORF">WAX74_17115</name>
</gene>
<dbReference type="InterPro" id="IPR051782">
    <property type="entry name" value="ABC_Transporter_VariousFunc"/>
</dbReference>
<reference evidence="5 6" key="1">
    <citation type="submission" date="2024-01" db="EMBL/GenBank/DDBJ databases">
        <title>Seven novel Bacillus-like species.</title>
        <authorList>
            <person name="Liu G."/>
        </authorList>
    </citation>
    <scope>NUCLEOTIDE SEQUENCE [LARGE SCALE GENOMIC DNA]</scope>
    <source>
        <strain evidence="5 6">FJAT-51614</strain>
    </source>
</reference>
<dbReference type="GO" id="GO:0005524">
    <property type="term" value="F:ATP binding"/>
    <property type="evidence" value="ECO:0007669"/>
    <property type="project" value="UniProtKB-KW"/>
</dbReference>
<evidence type="ECO:0000259" key="4">
    <source>
        <dbReference type="PROSITE" id="PS50893"/>
    </source>
</evidence>
<keyword evidence="1" id="KW-0813">Transport</keyword>
<evidence type="ECO:0000313" key="6">
    <source>
        <dbReference type="Proteomes" id="UP001364890"/>
    </source>
</evidence>
<dbReference type="RefSeq" id="WP_336498897.1">
    <property type="nucleotide sequence ID" value="NZ_JBAWSY010000018.1"/>
</dbReference>
<keyword evidence="3 5" id="KW-0067">ATP-binding</keyword>
<name>A0ABU8F8L5_9BACI</name>
<comment type="caution">
    <text evidence="5">The sequence shown here is derived from an EMBL/GenBank/DDBJ whole genome shotgun (WGS) entry which is preliminary data.</text>
</comment>
<dbReference type="Proteomes" id="UP001364890">
    <property type="component" value="Unassembled WGS sequence"/>
</dbReference>
<evidence type="ECO:0000256" key="3">
    <source>
        <dbReference type="ARBA" id="ARBA00022840"/>
    </source>
</evidence>
<dbReference type="Gene3D" id="3.40.50.300">
    <property type="entry name" value="P-loop containing nucleotide triphosphate hydrolases"/>
    <property type="match status" value="1"/>
</dbReference>
<protein>
    <submittedName>
        <fullName evidence="5">ABC transporter ATP-binding protein</fullName>
    </submittedName>
</protein>
<dbReference type="PANTHER" id="PTHR42939:SF1">
    <property type="entry name" value="ABC TRANSPORTER ATP-BINDING PROTEIN ALBC-RELATED"/>
    <property type="match status" value="1"/>
</dbReference>
<dbReference type="CDD" id="cd03230">
    <property type="entry name" value="ABC_DR_subfamily_A"/>
    <property type="match status" value="1"/>
</dbReference>
<dbReference type="Pfam" id="PF00005">
    <property type="entry name" value="ABC_tran"/>
    <property type="match status" value="1"/>
</dbReference>
<dbReference type="InterPro" id="IPR027417">
    <property type="entry name" value="P-loop_NTPase"/>
</dbReference>
<sequence>MKKIIFEASNLKKEIEGHVILQNVSFKLEENISIAIRGQNGSGKSTLLKLLAGIYEPTGGTLVRNVTRIGYVPEHFPENLRFKLKEYLILIASFHGISQTEFEKELLKYMDLFEIEPFMDTPLKKCSKGTKQKVGILQALLTKPDILLLDEPLTGLDATSQQNLITLLEKLKKQMTIIFTTHEDLLVDTLANQTLYVQDGNILVHKQTANVKRKIKVKFPNKAIFNELDLIDINFEGDSALLTVGVEESDFILMELLNKNCSVLEVKERM</sequence>
<evidence type="ECO:0000256" key="1">
    <source>
        <dbReference type="ARBA" id="ARBA00022448"/>
    </source>
</evidence>
<keyword evidence="2" id="KW-0547">Nucleotide-binding</keyword>
<dbReference type="InterPro" id="IPR003439">
    <property type="entry name" value="ABC_transporter-like_ATP-bd"/>
</dbReference>
<dbReference type="EMBL" id="JBAWSY010000018">
    <property type="protein sequence ID" value="MEI4771349.1"/>
    <property type="molecule type" value="Genomic_DNA"/>
</dbReference>
<keyword evidence="6" id="KW-1185">Reference proteome</keyword>